<evidence type="ECO:0000313" key="1">
    <source>
        <dbReference type="EMBL" id="CCI26489.1"/>
    </source>
</evidence>
<sequence length="86" mass="10020">MRFDNVPSGWSGSSTERFSGWDIIPTQVPHLFKMYRRVGSGFFKLDWELIILLKTDWSDFPKEAKGGINNQFLITRFSIIRTTYLG</sequence>
<comment type="caution">
    <text evidence="1">The sequence shown here is derived from an EMBL/GenBank/DDBJ whole genome shotgun (WGS) entry which is preliminary data.</text>
</comment>
<name>I4HWR5_MICAE</name>
<dbReference type="Proteomes" id="UP000005291">
    <property type="component" value="Unassembled WGS sequence"/>
</dbReference>
<proteinExistence type="predicted"/>
<reference evidence="1 2" key="1">
    <citation type="submission" date="2012-04" db="EMBL/GenBank/DDBJ databases">
        <authorList>
            <person name="Genoscope - CEA"/>
        </authorList>
    </citation>
    <scope>NUCLEOTIDE SEQUENCE [LARGE SCALE GENOMIC DNA]</scope>
    <source>
        <strain evidence="1 2">9808</strain>
    </source>
</reference>
<dbReference type="EMBL" id="CAIN01000235">
    <property type="protein sequence ID" value="CCI26489.1"/>
    <property type="molecule type" value="Genomic_DNA"/>
</dbReference>
<protein>
    <submittedName>
        <fullName evidence="1">Uncharacterized protein</fullName>
    </submittedName>
</protein>
<evidence type="ECO:0000313" key="2">
    <source>
        <dbReference type="Proteomes" id="UP000005291"/>
    </source>
</evidence>
<accession>I4HWR5</accession>
<dbReference type="AlphaFoldDB" id="I4HWR5"/>
<gene>
    <name evidence="1" type="ORF">MICAG_310007</name>
</gene>
<dbReference type="HOGENOM" id="CLU_2494396_0_0_3"/>
<organism evidence="1 2">
    <name type="scientific">Microcystis aeruginosa PCC 9808</name>
    <dbReference type="NCBI Taxonomy" id="1160284"/>
    <lineage>
        <taxon>Bacteria</taxon>
        <taxon>Bacillati</taxon>
        <taxon>Cyanobacteriota</taxon>
        <taxon>Cyanophyceae</taxon>
        <taxon>Oscillatoriophycideae</taxon>
        <taxon>Chroococcales</taxon>
        <taxon>Microcystaceae</taxon>
        <taxon>Microcystis</taxon>
    </lineage>
</organism>